<feature type="transmembrane region" description="Helical" evidence="1">
    <location>
        <begin position="255"/>
        <end position="274"/>
    </location>
</feature>
<dbReference type="Pfam" id="PF17820">
    <property type="entry name" value="PDZ_6"/>
    <property type="match status" value="1"/>
</dbReference>
<feature type="transmembrane region" description="Helical" evidence="1">
    <location>
        <begin position="137"/>
        <end position="159"/>
    </location>
</feature>
<keyword evidence="1" id="KW-0812">Transmembrane</keyword>
<evidence type="ECO:0000313" key="3">
    <source>
        <dbReference type="EMBL" id="SHE69919.1"/>
    </source>
</evidence>
<sequence length="424" mass="47167">MDFAVYTLRSLAYAIVDPILAAILVMLAIMFYMQNRKISVMQKMIIGESLHSLLELTISQIVMGMLGGILGTLLLTYLGVTFDESTPIEILFIISIIFMLLKPRFVCFAYSGAALGLISIVFSIINDNTGMKSPINVNIMSLFIFVGVLHIVEGLLVMIDGDKGTVPVFTNKDDNILGGFAYKRYWAVPIAIFVMLSSAEAKTSISSIPSWWPILFNKYSLKELLKVGALVLVPFYGIIGFNSVSFTKTKSMKKISSGIAISIFGVVISLVALIAKFGVVFQLVVVIFVPLAHEFMLKIQRKLEEKGTPVYVSDNEGIVVLEVAPNSPAKKLGIKSGDKILQVNNESVKNELEVYNTIREGYKNILFKIKKTNGKIEDIICSPDEKKRVGMVLVPRLIRKQDVVEFDSKKFNEILNKLKNKDRK</sequence>
<dbReference type="InterPro" id="IPR041489">
    <property type="entry name" value="PDZ_6"/>
</dbReference>
<dbReference type="SUPFAM" id="SSF50156">
    <property type="entry name" value="PDZ domain-like"/>
    <property type="match status" value="1"/>
</dbReference>
<dbReference type="EMBL" id="FQVM01000008">
    <property type="protein sequence ID" value="SHE69919.1"/>
    <property type="molecule type" value="Genomic_DNA"/>
</dbReference>
<proteinExistence type="predicted"/>
<feature type="domain" description="PDZ" evidence="2">
    <location>
        <begin position="296"/>
        <end position="373"/>
    </location>
</feature>
<dbReference type="STRING" id="1533.SAMN05443638_10844"/>
<keyword evidence="4" id="KW-1185">Reference proteome</keyword>
<keyword evidence="1" id="KW-0472">Membrane</keyword>
<feature type="transmembrane region" description="Helical" evidence="1">
    <location>
        <begin position="12"/>
        <end position="32"/>
    </location>
</feature>
<dbReference type="SMART" id="SM00228">
    <property type="entry name" value="PDZ"/>
    <property type="match status" value="1"/>
</dbReference>
<dbReference type="OrthoDB" id="198399at2"/>
<keyword evidence="1" id="KW-1133">Transmembrane helix</keyword>
<name>A0A1M4VLR6_9CLOT</name>
<evidence type="ECO:0000259" key="2">
    <source>
        <dbReference type="PROSITE" id="PS50106"/>
    </source>
</evidence>
<evidence type="ECO:0000313" key="4">
    <source>
        <dbReference type="Proteomes" id="UP000184035"/>
    </source>
</evidence>
<feature type="transmembrane region" description="Helical" evidence="1">
    <location>
        <begin position="53"/>
        <end position="79"/>
    </location>
</feature>
<dbReference type="Proteomes" id="UP000184035">
    <property type="component" value="Unassembled WGS sequence"/>
</dbReference>
<dbReference type="RefSeq" id="WP_072894733.1">
    <property type="nucleotide sequence ID" value="NZ_FQVM01000008.1"/>
</dbReference>
<evidence type="ECO:0000256" key="1">
    <source>
        <dbReference type="SAM" id="Phobius"/>
    </source>
</evidence>
<organism evidence="3 4">
    <name type="scientific">Clostridium fallax</name>
    <dbReference type="NCBI Taxonomy" id="1533"/>
    <lineage>
        <taxon>Bacteria</taxon>
        <taxon>Bacillati</taxon>
        <taxon>Bacillota</taxon>
        <taxon>Clostridia</taxon>
        <taxon>Eubacteriales</taxon>
        <taxon>Clostridiaceae</taxon>
        <taxon>Clostridium</taxon>
    </lineage>
</organism>
<dbReference type="PROSITE" id="PS50106">
    <property type="entry name" value="PDZ"/>
    <property type="match status" value="1"/>
</dbReference>
<feature type="transmembrane region" description="Helical" evidence="1">
    <location>
        <begin position="85"/>
        <end position="101"/>
    </location>
</feature>
<gene>
    <name evidence="3" type="ORF">SAMN05443638_10844</name>
</gene>
<dbReference type="Gene3D" id="2.30.42.10">
    <property type="match status" value="1"/>
</dbReference>
<dbReference type="InterPro" id="IPR001478">
    <property type="entry name" value="PDZ"/>
</dbReference>
<protein>
    <submittedName>
        <fullName evidence="3">PDZ domain (Also known as DHR or GLGF)</fullName>
    </submittedName>
</protein>
<dbReference type="InterPro" id="IPR036034">
    <property type="entry name" value="PDZ_sf"/>
</dbReference>
<accession>A0A1M4VLR6</accession>
<dbReference type="AlphaFoldDB" id="A0A1M4VLR6"/>
<reference evidence="3 4" key="1">
    <citation type="submission" date="2016-11" db="EMBL/GenBank/DDBJ databases">
        <authorList>
            <person name="Jaros S."/>
            <person name="Januszkiewicz K."/>
            <person name="Wedrychowicz H."/>
        </authorList>
    </citation>
    <scope>NUCLEOTIDE SEQUENCE [LARGE SCALE GENOMIC DNA]</scope>
    <source>
        <strain evidence="3 4">DSM 2631</strain>
    </source>
</reference>
<feature type="transmembrane region" description="Helical" evidence="1">
    <location>
        <begin position="225"/>
        <end position="243"/>
    </location>
</feature>